<name>A0A4Q0M6E3_9SPHI</name>
<evidence type="ECO:0000256" key="1">
    <source>
        <dbReference type="ARBA" id="ARBA00004571"/>
    </source>
</evidence>
<dbReference type="InterPro" id="IPR012910">
    <property type="entry name" value="Plug_dom"/>
</dbReference>
<evidence type="ECO:0000256" key="9">
    <source>
        <dbReference type="RuleBase" id="RU003357"/>
    </source>
</evidence>
<keyword evidence="2 8" id="KW-0813">Transport</keyword>
<dbReference type="AlphaFoldDB" id="A0A4Q0M6E3"/>
<reference evidence="12 13" key="1">
    <citation type="submission" date="2018-12" db="EMBL/GenBank/DDBJ databases">
        <title>The Draft Genome Sequence of the Soil Bacterium Pedobacter tournemirensis R1.</title>
        <authorList>
            <person name="He J."/>
        </authorList>
    </citation>
    <scope>NUCLEOTIDE SEQUENCE [LARGE SCALE GENOMIC DNA]</scope>
    <source>
        <strain evidence="12 13">R1</strain>
    </source>
</reference>
<evidence type="ECO:0000259" key="11">
    <source>
        <dbReference type="Pfam" id="PF07715"/>
    </source>
</evidence>
<dbReference type="EMBL" id="RXOC01000010">
    <property type="protein sequence ID" value="RXF68621.1"/>
    <property type="molecule type" value="Genomic_DNA"/>
</dbReference>
<dbReference type="InterPro" id="IPR039426">
    <property type="entry name" value="TonB-dep_rcpt-like"/>
</dbReference>
<dbReference type="Gene3D" id="2.170.130.10">
    <property type="entry name" value="TonB-dependent receptor, plug domain"/>
    <property type="match status" value="1"/>
</dbReference>
<keyword evidence="6 8" id="KW-0472">Membrane</keyword>
<keyword evidence="5 9" id="KW-0798">TonB box</keyword>
<evidence type="ECO:0000256" key="7">
    <source>
        <dbReference type="ARBA" id="ARBA00023237"/>
    </source>
</evidence>
<dbReference type="InterPro" id="IPR036942">
    <property type="entry name" value="Beta-barrel_TonB_sf"/>
</dbReference>
<keyword evidence="4 8" id="KW-0812">Transmembrane</keyword>
<dbReference type="InterPro" id="IPR000531">
    <property type="entry name" value="Beta-barrel_TonB"/>
</dbReference>
<keyword evidence="7 8" id="KW-0998">Cell outer membrane</keyword>
<evidence type="ECO:0000256" key="8">
    <source>
        <dbReference type="PROSITE-ProRule" id="PRU01360"/>
    </source>
</evidence>
<proteinExistence type="inferred from homology"/>
<dbReference type="GO" id="GO:0009279">
    <property type="term" value="C:cell outer membrane"/>
    <property type="evidence" value="ECO:0007669"/>
    <property type="project" value="UniProtKB-SubCell"/>
</dbReference>
<dbReference type="Proteomes" id="UP000290848">
    <property type="component" value="Unassembled WGS sequence"/>
</dbReference>
<dbReference type="InterPro" id="IPR023996">
    <property type="entry name" value="TonB-dep_OMP_SusC/RagA"/>
</dbReference>
<feature type="domain" description="TonB-dependent receptor-like beta-barrel" evidence="10">
    <location>
        <begin position="334"/>
        <end position="772"/>
    </location>
</feature>
<sequence>MVRFIKPFVILYCILFVSAVYSRSLPPLVSMKVRPVAHDSSVKDSLKELKQFIFFQTPCRLSTASGAVVTGAEIAKTPVFSYPLALAGRLTGLSVIQGNGQPLNEGWSLTLRNQDPLILIDGIPRSVTEIGMEEIESVTVLKDAVATAMLGVRGSGGALSVITKKGLIGKQQINVNVQTGLQKPLENLISRPLDSYQYALLYNEALRNDGLPVDSYGFSQAALDGYQTGSDPYTYPNVNWRDQVLKNSSMFARYNVNTNGGNRFVRYFVNLEHVRQDGLLKTSDINNYSTNANARGYFARSNIDLNLTDNLSAGIYIQGRILNTNEPGKSGTANLFSSLTTTPASAYPVYNENGSYGGIARFQNNILAQNIGSGYSQGNTRTVLSDFYLKRTLDEILPGMWAKARASFFSSLRENITRDKTFAVFERTGTTSSGAPKYLQYSSNGAQANSNGISFQNRSDFEEFSLGYSREFNQQGLDAVLLANRDNLINGSNLPYTIQGLAGHASYNLKRKYLLEVSFAYNGANRYPDDGGFKYGFFPAAGLGWNISEEAFMKRLSWLNHLKLYGSYGKTGYDNGAYYTYQQIFSTSPGGIFGSSAGTVTTAEEAYLANPDITWEKAKKLNVGLEGSLFNNRMSFNVEYYSNDYSDLSIVRGTNNGLLGIDYPNENIGKERYNGWEGELTWQEKNKRFGYFISLNASFQDSKLLYNAEAFQQYDWMKHTGRRVGQQFGYVAEGLFQTEAEIAGHATIEGYNPQPGDIKYKDLNDDGIINQYDQTAIGAKKPAVLIGSTLGFTYRNFDFSALLQGKLNRYVNLSGNSYLEFQNNGSGQAFENHLNRWTPSSAATASYPRLTTGTGPRDGSVNNWLTSSFWVRPGNYLRLKTIELGYKLPVHVNGSVRSVRLYASGLNLYTISSKAFGDADPEDYTGAYPIQKIFNLGINVQL</sequence>
<dbReference type="Pfam" id="PF07715">
    <property type="entry name" value="Plug"/>
    <property type="match status" value="1"/>
</dbReference>
<organism evidence="12 13">
    <name type="scientific">Arcticibacter tournemirensis</name>
    <dbReference type="NCBI Taxonomy" id="699437"/>
    <lineage>
        <taxon>Bacteria</taxon>
        <taxon>Pseudomonadati</taxon>
        <taxon>Bacteroidota</taxon>
        <taxon>Sphingobacteriia</taxon>
        <taxon>Sphingobacteriales</taxon>
        <taxon>Sphingobacteriaceae</taxon>
        <taxon>Arcticibacter</taxon>
    </lineage>
</organism>
<evidence type="ECO:0000313" key="13">
    <source>
        <dbReference type="Proteomes" id="UP000290848"/>
    </source>
</evidence>
<dbReference type="Gene3D" id="2.40.170.20">
    <property type="entry name" value="TonB-dependent receptor, beta-barrel domain"/>
    <property type="match status" value="1"/>
</dbReference>
<dbReference type="PROSITE" id="PS52016">
    <property type="entry name" value="TONB_DEPENDENT_REC_3"/>
    <property type="match status" value="1"/>
</dbReference>
<evidence type="ECO:0000259" key="10">
    <source>
        <dbReference type="Pfam" id="PF00593"/>
    </source>
</evidence>
<evidence type="ECO:0000256" key="6">
    <source>
        <dbReference type="ARBA" id="ARBA00023136"/>
    </source>
</evidence>
<protein>
    <submittedName>
        <fullName evidence="12">SusC/RagA family TonB-linked outer membrane protein</fullName>
    </submittedName>
</protein>
<evidence type="ECO:0000256" key="3">
    <source>
        <dbReference type="ARBA" id="ARBA00022452"/>
    </source>
</evidence>
<dbReference type="SUPFAM" id="SSF56935">
    <property type="entry name" value="Porins"/>
    <property type="match status" value="1"/>
</dbReference>
<evidence type="ECO:0000256" key="4">
    <source>
        <dbReference type="ARBA" id="ARBA00022692"/>
    </source>
</evidence>
<dbReference type="NCBIfam" id="TIGR04056">
    <property type="entry name" value="OMP_RagA_SusC"/>
    <property type="match status" value="1"/>
</dbReference>
<evidence type="ECO:0000256" key="2">
    <source>
        <dbReference type="ARBA" id="ARBA00022448"/>
    </source>
</evidence>
<evidence type="ECO:0000313" key="12">
    <source>
        <dbReference type="EMBL" id="RXF68621.1"/>
    </source>
</evidence>
<comment type="similarity">
    <text evidence="8 9">Belongs to the TonB-dependent receptor family.</text>
</comment>
<comment type="caution">
    <text evidence="12">The sequence shown here is derived from an EMBL/GenBank/DDBJ whole genome shotgun (WGS) entry which is preliminary data.</text>
</comment>
<feature type="domain" description="TonB-dependent receptor plug" evidence="11">
    <location>
        <begin position="63"/>
        <end position="158"/>
    </location>
</feature>
<evidence type="ECO:0000256" key="5">
    <source>
        <dbReference type="ARBA" id="ARBA00023077"/>
    </source>
</evidence>
<accession>A0A4Q0M6E3</accession>
<comment type="subcellular location">
    <subcellularLocation>
        <location evidence="1 8">Cell outer membrane</location>
        <topology evidence="1 8">Multi-pass membrane protein</topology>
    </subcellularLocation>
</comment>
<dbReference type="InterPro" id="IPR037066">
    <property type="entry name" value="Plug_dom_sf"/>
</dbReference>
<keyword evidence="3 8" id="KW-1134">Transmembrane beta strand</keyword>
<dbReference type="Pfam" id="PF00593">
    <property type="entry name" value="TonB_dep_Rec_b-barrel"/>
    <property type="match status" value="1"/>
</dbReference>
<gene>
    <name evidence="12" type="ORF">EKH83_14930</name>
</gene>